<reference evidence="2" key="1">
    <citation type="submission" date="2022-10" db="EMBL/GenBank/DDBJ databases">
        <title>Chitinophaga sp. nov., isolated from soil.</title>
        <authorList>
            <person name="Jeon C.O."/>
        </authorList>
    </citation>
    <scope>NUCLEOTIDE SEQUENCE</scope>
    <source>
        <strain evidence="2">R8</strain>
    </source>
</reference>
<keyword evidence="3" id="KW-1185">Reference proteome</keyword>
<dbReference type="Proteomes" id="UP001162741">
    <property type="component" value="Chromosome"/>
</dbReference>
<sequence>MSFDLLQTVRSHFTGEYIAKVATQLAEPEAGIQKALAAGIPTILTGLLSKISAPGDATNIFGLVKDAAAHPAGNVTQGVSGNLIHKGEHLLQTFFGNRTEHVCNGLAEYAGIKKTSAHALLQTTAPLSLGEVGKYALDHRMSPLGFLAFLNNHKEEVLKAVPAGLNLPSLMGIGRLDNIGRKLSGIIASIGGGEHHEHPEMPAETSHRNLTWPALILLVLGLMIWWLLRGCGNTTNVQTPPRDTVITSQMETDAVKAVSDAQ</sequence>
<evidence type="ECO:0000256" key="1">
    <source>
        <dbReference type="SAM" id="Phobius"/>
    </source>
</evidence>
<gene>
    <name evidence="2" type="ORF">MKQ68_06385</name>
</gene>
<keyword evidence="1" id="KW-0812">Transmembrane</keyword>
<evidence type="ECO:0000313" key="2">
    <source>
        <dbReference type="EMBL" id="UYQ94717.1"/>
    </source>
</evidence>
<keyword evidence="1" id="KW-1133">Transmembrane helix</keyword>
<keyword evidence="1" id="KW-0472">Membrane</keyword>
<protein>
    <submittedName>
        <fullName evidence="2">DUF937 domain-containing protein</fullName>
    </submittedName>
</protein>
<dbReference type="EMBL" id="CP107006">
    <property type="protein sequence ID" value="UYQ94717.1"/>
    <property type="molecule type" value="Genomic_DNA"/>
</dbReference>
<feature type="transmembrane region" description="Helical" evidence="1">
    <location>
        <begin position="210"/>
        <end position="228"/>
    </location>
</feature>
<name>A0ABY6J816_9BACT</name>
<evidence type="ECO:0000313" key="3">
    <source>
        <dbReference type="Proteomes" id="UP001162741"/>
    </source>
</evidence>
<organism evidence="2 3">
    <name type="scientific">Chitinophaga horti</name>
    <dbReference type="NCBI Taxonomy" id="2920382"/>
    <lineage>
        <taxon>Bacteria</taxon>
        <taxon>Pseudomonadati</taxon>
        <taxon>Bacteroidota</taxon>
        <taxon>Chitinophagia</taxon>
        <taxon>Chitinophagales</taxon>
        <taxon>Chitinophagaceae</taxon>
        <taxon>Chitinophaga</taxon>
    </lineage>
</organism>
<proteinExistence type="predicted"/>
<dbReference type="InterPro" id="IPR009282">
    <property type="entry name" value="DUF937"/>
</dbReference>
<dbReference type="Pfam" id="PF06078">
    <property type="entry name" value="DUF937"/>
    <property type="match status" value="1"/>
</dbReference>
<accession>A0ABY6J816</accession>
<dbReference type="RefSeq" id="WP_264282569.1">
    <property type="nucleotide sequence ID" value="NZ_CP107006.1"/>
</dbReference>